<feature type="coiled-coil region" evidence="1">
    <location>
        <begin position="1625"/>
        <end position="1711"/>
    </location>
</feature>
<dbReference type="CDD" id="cd21853">
    <property type="entry name" value="KNL1_NTD"/>
    <property type="match status" value="1"/>
</dbReference>
<organism evidence="4 5">
    <name type="scientific">Xyrichtys novacula</name>
    <name type="common">Pearly razorfish</name>
    <name type="synonym">Hemipteronotus novacula</name>
    <dbReference type="NCBI Taxonomy" id="13765"/>
    <lineage>
        <taxon>Eukaryota</taxon>
        <taxon>Metazoa</taxon>
        <taxon>Chordata</taxon>
        <taxon>Craniata</taxon>
        <taxon>Vertebrata</taxon>
        <taxon>Euteleostomi</taxon>
        <taxon>Actinopterygii</taxon>
        <taxon>Neopterygii</taxon>
        <taxon>Teleostei</taxon>
        <taxon>Neoteleostei</taxon>
        <taxon>Acanthomorphata</taxon>
        <taxon>Eupercaria</taxon>
        <taxon>Labriformes</taxon>
        <taxon>Labridae</taxon>
        <taxon>Xyrichtys</taxon>
    </lineage>
</organism>
<feature type="compositionally biased region" description="Polar residues" evidence="2">
    <location>
        <begin position="1123"/>
        <end position="1154"/>
    </location>
</feature>
<feature type="region of interest" description="Disordered" evidence="2">
    <location>
        <begin position="1"/>
        <end position="42"/>
    </location>
</feature>
<feature type="compositionally biased region" description="Polar residues" evidence="2">
    <location>
        <begin position="199"/>
        <end position="213"/>
    </location>
</feature>
<feature type="domain" description="Knl1 C-terminal RWD" evidence="3">
    <location>
        <begin position="1688"/>
        <end position="1839"/>
    </location>
</feature>
<dbReference type="GO" id="GO:0051301">
    <property type="term" value="P:cell division"/>
    <property type="evidence" value="ECO:0007669"/>
    <property type="project" value="InterPro"/>
</dbReference>
<dbReference type="PANTHER" id="PTHR16520:SF3">
    <property type="entry name" value="KINETOCHORE SCAFFOLD 1"/>
    <property type="match status" value="1"/>
</dbReference>
<evidence type="ECO:0000259" key="3">
    <source>
        <dbReference type="Pfam" id="PF18210"/>
    </source>
</evidence>
<feature type="region of interest" description="Disordered" evidence="2">
    <location>
        <begin position="1104"/>
        <end position="1200"/>
    </location>
</feature>
<keyword evidence="1" id="KW-0175">Coiled coil</keyword>
<feature type="region of interest" description="Disordered" evidence="2">
    <location>
        <begin position="190"/>
        <end position="216"/>
    </location>
</feature>
<keyword evidence="5" id="KW-1185">Reference proteome</keyword>
<dbReference type="Pfam" id="PF18210">
    <property type="entry name" value="Knl1_RWD_C"/>
    <property type="match status" value="1"/>
</dbReference>
<feature type="region of interest" description="Disordered" evidence="2">
    <location>
        <begin position="1231"/>
        <end position="1287"/>
    </location>
</feature>
<evidence type="ECO:0000256" key="1">
    <source>
        <dbReference type="SAM" id="Coils"/>
    </source>
</evidence>
<evidence type="ECO:0000256" key="2">
    <source>
        <dbReference type="SAM" id="MobiDB-lite"/>
    </source>
</evidence>
<dbReference type="GO" id="GO:0034501">
    <property type="term" value="P:protein localization to kinetochore"/>
    <property type="evidence" value="ECO:0007669"/>
    <property type="project" value="InterPro"/>
</dbReference>
<protein>
    <submittedName>
        <fullName evidence="4">Kinetochore scaffold 1 isoform X1</fullName>
    </submittedName>
</protein>
<feature type="compositionally biased region" description="Polar residues" evidence="2">
    <location>
        <begin position="1258"/>
        <end position="1268"/>
    </location>
</feature>
<accession>A0AAV1H269</accession>
<dbReference type="GO" id="GO:0005634">
    <property type="term" value="C:nucleus"/>
    <property type="evidence" value="ECO:0007669"/>
    <property type="project" value="TreeGrafter"/>
</dbReference>
<feature type="compositionally biased region" description="Basic and acidic residues" evidence="2">
    <location>
        <begin position="1232"/>
        <end position="1247"/>
    </location>
</feature>
<dbReference type="Pfam" id="PF19221">
    <property type="entry name" value="MELT"/>
    <property type="match status" value="11"/>
</dbReference>
<feature type="compositionally biased region" description="Polar residues" evidence="2">
    <location>
        <begin position="1168"/>
        <end position="1179"/>
    </location>
</feature>
<feature type="region of interest" description="Disordered" evidence="2">
    <location>
        <begin position="340"/>
        <end position="372"/>
    </location>
</feature>
<feature type="compositionally biased region" description="Basic and acidic residues" evidence="2">
    <location>
        <begin position="1158"/>
        <end position="1167"/>
    </location>
</feature>
<feature type="compositionally biased region" description="Polar residues" evidence="2">
    <location>
        <begin position="355"/>
        <end position="370"/>
    </location>
</feature>
<dbReference type="Proteomes" id="UP001178508">
    <property type="component" value="Chromosome 17"/>
</dbReference>
<evidence type="ECO:0000313" key="5">
    <source>
        <dbReference type="Proteomes" id="UP001178508"/>
    </source>
</evidence>
<proteinExistence type="predicted"/>
<dbReference type="EMBL" id="OY660880">
    <property type="protein sequence ID" value="CAJ1078347.1"/>
    <property type="molecule type" value="Genomic_DNA"/>
</dbReference>
<feature type="compositionally biased region" description="Basic residues" evidence="2">
    <location>
        <begin position="15"/>
        <end position="31"/>
    </location>
</feature>
<sequence length="1937" mass="215327">MEPLDPPKNEGGSGHSKRRLSSILKAPRKSVRLPDPEQQENVDVCAKPAEKRNSRRVSFAPANDVLLFSKDVKNVSPARSPLQELMTPMLFFSKRVQLAVTENGIQQITGMETLLNAPIHASQQRDMVSFNAGSDLGEKTVMFSTDDAFMDMTHCHTINIASDADLVADISLQNSQILPTRGEKTVMATGDDGSMDKAVNTQSWSASLPTSRGQHVREEKKIIASVPSLDPGFESFLASLSKPSRPSANAVITRMTPPDGATSGEANNFKMKPQQADTDKENQPLSSIPAVLEKTRNASIALFPDDDVSMDMTKALTGRIQAFAEDDPFQCLFPSQEMYSQHDSRVSQAAERNKQQQSRKTLPSSISKDTSSLRNLSLRASLPGHQVKLGVTDEYRERTIMFTAGDDVMDMTQSHTVHIARGSKIDSASSLTERKTKGSSTNGLDLGFKNLLASPSKSNAQTIPPSAKTSRGLGETFKGYAACPKNEVSKGVTEARSGPSGSDDPFQFLFPTKDVNPSSVTVKTEKITSGQKKTKGLYEGAGLGTSLKPTKTKIQQNQVKFDSEDNQRERTVRFSADDGCMDETRSLTVNIVSDLELQSTQSFPTFGEKTVRFTACDAAMDMTQSHTVNIAAELSLQSLQSSDFLPQYGEKTVRFNANDATMDMTNCLTVNIASNEISESALSAVCGPSQGQVYPENEIRRKLNEGGEADVSMDMTEAHTGRILQIPATDAPPQCIPGSQLQHRGSANLKGLDTLLAASVRTKRQRHQVVFDSGDDRREKTIRFTSDKAAMDITRSLIATNIEPKTQEKEEVLPTKGEKTIRFTADDAAMDVTRSHTVNIATDSIQQSDQVADFLPCGEKTMRFSRNDAAMDITRSLTVNIATNFDPKAQQKPDVLPTCGEKTLRFSANETAMDTTRSHTVNIATNFEPQPQEMEAFLPTCGEKTMRFTANDAAMDVTKSHTFNIATNFQLQSHQMTDVLPSCGEKTLRFSANDAAMDETQCLTVNIASSSKSDLAKTNRKSNILTIQENSDFALFEKRRENEPNHQRRSRSSVAHTKLNIFQEQPTQSNDTDVLTAAFVSADTEKPSNKTMTEENIFMDITEAQTGQISSQTCTDEQPRDISCTQDMSPRQTEMTSQNNKAQGSSNRQDSLDSNDSDTWKEPEPRHQTQPLSQETESSPAAVDHDVDAAPPRKSRRMSLADLHSKVRRLSQLMNTAPDAATIDSCIAPLSEPEHNLNKSPKDKTKPPPEMQSEDETTPASSDENPQAPSYEEKPSPTIPTTPFNLKTTQLISRVSFSGVKAKLPHRIKPGEPKKGNSVGEHTRTMTRGVTNQLSTFDADVSDINDEELGSFEDMSETFDARTPQKTTLNLGPSLKFNMEPFQDDVFEQDFISAVSGKKRPLPEEENDMEEDEKRIKASTEIAGDVETEFQCHVDADVAVECEGNVTAAPSTDFSNISHTASRCEVTSESTFKHSLFESQLEEYANDVQKKFDDGTVTVLEFFKIFSIDFVIHNPRQSVFCARQLLSDSDRTPMDVMKDRHIICPKQTVYKSDVLNLTEKVEGLKARMRDLDKPLRIVNRALWEEMRNSSEKELKSFGAKLKERNSLFRKTSKAQSHEMKEVLYLNLVQANLDEQQKLIGRIEEADQMIKSLDDCIHELETELAAVEEKDSEDTPSLKSSLQELQRVTEALADADRQLSELEMQKTKNSNKVTKLKVETKNLESRAAMLNMVNEWRVGERRDDFTVYTFLHETLHLQLEFDKSNENDAGNQSERKISHISFKLQLDDEKSQDHASLVHKLLSQYIHGQTSLVEKYPTSRHIPKLLHDVGLVVSRCRLLGEELRLLKTWGALKLDILSISCVDTQVHIVFSSLKKFTKFEVIFSTSLSNQLYVLQVQSFRNMIGSTTLEQIEELVASISPTKNLLTKIIKKIHENLLC</sequence>
<dbReference type="InterPro" id="IPR040850">
    <property type="entry name" value="Knl1_RWD_C"/>
</dbReference>
<dbReference type="PANTHER" id="PTHR16520">
    <property type="entry name" value="KINETOCHORE SCAFFOLD 1"/>
    <property type="match status" value="1"/>
</dbReference>
<feature type="compositionally biased region" description="Polar residues" evidence="2">
    <location>
        <begin position="1104"/>
        <end position="1116"/>
    </location>
</feature>
<dbReference type="InterPro" id="IPR043651">
    <property type="entry name" value="KNL1_MELT_rpt"/>
</dbReference>
<dbReference type="GO" id="GO:0008608">
    <property type="term" value="P:attachment of spindle microtubules to kinetochore"/>
    <property type="evidence" value="ECO:0007669"/>
    <property type="project" value="InterPro"/>
</dbReference>
<gene>
    <name evidence="4" type="ORF">XNOV1_A022266</name>
</gene>
<evidence type="ECO:0000313" key="4">
    <source>
        <dbReference type="EMBL" id="CAJ1078347.1"/>
    </source>
</evidence>
<reference evidence="4" key="1">
    <citation type="submission" date="2023-08" db="EMBL/GenBank/DDBJ databases">
        <authorList>
            <person name="Alioto T."/>
            <person name="Alioto T."/>
            <person name="Gomez Garrido J."/>
        </authorList>
    </citation>
    <scope>NUCLEOTIDE SEQUENCE</scope>
</reference>
<name>A0AAV1H269_XYRNO</name>
<dbReference type="CDD" id="cd22817">
    <property type="entry name" value="DRWD-N_Knl1"/>
    <property type="match status" value="1"/>
</dbReference>
<dbReference type="InterPro" id="IPR037388">
    <property type="entry name" value="Blinkin"/>
</dbReference>